<dbReference type="RefSeq" id="WP_201644642.1">
    <property type="nucleotide sequence ID" value="NZ_CAJHCP010000010.1"/>
</dbReference>
<evidence type="ECO:0000313" key="2">
    <source>
        <dbReference type="Proteomes" id="UP000598032"/>
    </source>
</evidence>
<reference evidence="1 2" key="1">
    <citation type="submission" date="2020-10" db="EMBL/GenBank/DDBJ databases">
        <authorList>
            <person name="Peeters C."/>
        </authorList>
    </citation>
    <scope>NUCLEOTIDE SEQUENCE [LARGE SCALE GENOMIC DNA]</scope>
    <source>
        <strain evidence="1 2">LMG 28140</strain>
    </source>
</reference>
<accession>A0ABM8NY51</accession>
<evidence type="ECO:0000313" key="1">
    <source>
        <dbReference type="EMBL" id="CAD6548933.1"/>
    </source>
</evidence>
<sequence length="377" mass="39096">MVVDRVANTSTSTLHGPNGNVDALVAGATTYQPTSSNVFSMPADSPASNSALFGITGGSLEVLDGLTGAAAQGALAFSAATAPYSAAATLYGPNVGFSAAGILGTGEGFSYTQGSLGASGTAGSIGLAGDDADALKYAWDAQKRLTTDVRGGFDQQGSSTAGHAQYNLGRSWLADVPKLPVNLALNAFEGGVSLLSGALPGTPDYVPFLEGAKIPYNSEASSYAEFGVGLLLGGRGVGAAREPSTITVFRVEGEGNRRLFIDEATGSVSIPPVFANKGRGDERNLYLNFGDEARAQSFLGQRLQQFPDNTIKTFTVPKSFVDQLRTSAVEESRRSINPGKPVVADPTKARDQFGLSQQQIEQLRRVIIPGSGKQYGQ</sequence>
<evidence type="ECO:0008006" key="3">
    <source>
        <dbReference type="Google" id="ProtNLM"/>
    </source>
</evidence>
<gene>
    <name evidence="1" type="ORF">LMG28140_04683</name>
</gene>
<comment type="caution">
    <text evidence="1">The sequence shown here is derived from an EMBL/GenBank/DDBJ whole genome shotgun (WGS) entry which is preliminary data.</text>
</comment>
<name>A0ABM8NY51_9BURK</name>
<keyword evidence="2" id="KW-1185">Reference proteome</keyword>
<protein>
    <recommendedName>
        <fullName evidence="3">Peptidase S74 domain-containing protein</fullName>
    </recommendedName>
</protein>
<dbReference type="Proteomes" id="UP000598032">
    <property type="component" value="Unassembled WGS sequence"/>
</dbReference>
<proteinExistence type="predicted"/>
<dbReference type="EMBL" id="CAJHCP010000010">
    <property type="protein sequence ID" value="CAD6548933.1"/>
    <property type="molecule type" value="Genomic_DNA"/>
</dbReference>
<organism evidence="1 2">
    <name type="scientific">Paraburkholderia metrosideri</name>
    <dbReference type="NCBI Taxonomy" id="580937"/>
    <lineage>
        <taxon>Bacteria</taxon>
        <taxon>Pseudomonadati</taxon>
        <taxon>Pseudomonadota</taxon>
        <taxon>Betaproteobacteria</taxon>
        <taxon>Burkholderiales</taxon>
        <taxon>Burkholderiaceae</taxon>
        <taxon>Paraburkholderia</taxon>
    </lineage>
</organism>